<proteinExistence type="predicted"/>
<name>A0AA40AIL6_9PEZI</name>
<evidence type="ECO:0000256" key="2">
    <source>
        <dbReference type="SAM" id="Phobius"/>
    </source>
</evidence>
<dbReference type="PANTHER" id="PTHR39596">
    <property type="match status" value="1"/>
</dbReference>
<evidence type="ECO:0000313" key="4">
    <source>
        <dbReference type="Proteomes" id="UP001172159"/>
    </source>
</evidence>
<organism evidence="3 4">
    <name type="scientific">Apiosordaria backusii</name>
    <dbReference type="NCBI Taxonomy" id="314023"/>
    <lineage>
        <taxon>Eukaryota</taxon>
        <taxon>Fungi</taxon>
        <taxon>Dikarya</taxon>
        <taxon>Ascomycota</taxon>
        <taxon>Pezizomycotina</taxon>
        <taxon>Sordariomycetes</taxon>
        <taxon>Sordariomycetidae</taxon>
        <taxon>Sordariales</taxon>
        <taxon>Lasiosphaeriaceae</taxon>
        <taxon>Apiosordaria</taxon>
    </lineage>
</organism>
<keyword evidence="4" id="KW-1185">Reference proteome</keyword>
<gene>
    <name evidence="3" type="ORF">B0T21DRAFT_454299</name>
</gene>
<evidence type="ECO:0000256" key="1">
    <source>
        <dbReference type="SAM" id="MobiDB-lite"/>
    </source>
</evidence>
<reference evidence="3" key="1">
    <citation type="submission" date="2023-06" db="EMBL/GenBank/DDBJ databases">
        <title>Genome-scale phylogeny and comparative genomics of the fungal order Sordariales.</title>
        <authorList>
            <consortium name="Lawrence Berkeley National Laboratory"/>
            <person name="Hensen N."/>
            <person name="Bonometti L."/>
            <person name="Westerberg I."/>
            <person name="Brannstrom I.O."/>
            <person name="Guillou S."/>
            <person name="Cros-Aarteil S."/>
            <person name="Calhoun S."/>
            <person name="Haridas S."/>
            <person name="Kuo A."/>
            <person name="Mondo S."/>
            <person name="Pangilinan J."/>
            <person name="Riley R."/>
            <person name="Labutti K."/>
            <person name="Andreopoulos B."/>
            <person name="Lipzen A."/>
            <person name="Chen C."/>
            <person name="Yanf M."/>
            <person name="Daum C."/>
            <person name="Ng V."/>
            <person name="Clum A."/>
            <person name="Steindorff A."/>
            <person name="Ohm R."/>
            <person name="Martin F."/>
            <person name="Silar P."/>
            <person name="Natvig D."/>
            <person name="Lalanne C."/>
            <person name="Gautier V."/>
            <person name="Ament-Velasquez S.L."/>
            <person name="Kruys A."/>
            <person name="Hutchinson M.I."/>
            <person name="Powell A.J."/>
            <person name="Barry K."/>
            <person name="Miller A.N."/>
            <person name="Grigoriev I.V."/>
            <person name="Debuchy R."/>
            <person name="Gladieux P."/>
            <person name="Thoren M.H."/>
            <person name="Johannesson H."/>
        </authorList>
    </citation>
    <scope>NUCLEOTIDE SEQUENCE</scope>
    <source>
        <strain evidence="3">CBS 540.89</strain>
    </source>
</reference>
<keyword evidence="2" id="KW-0472">Membrane</keyword>
<feature type="compositionally biased region" description="Basic and acidic residues" evidence="1">
    <location>
        <begin position="47"/>
        <end position="60"/>
    </location>
</feature>
<feature type="region of interest" description="Disordered" evidence="1">
    <location>
        <begin position="41"/>
        <end position="68"/>
    </location>
</feature>
<evidence type="ECO:0000313" key="3">
    <source>
        <dbReference type="EMBL" id="KAK0716500.1"/>
    </source>
</evidence>
<feature type="transmembrane region" description="Helical" evidence="2">
    <location>
        <begin position="1121"/>
        <end position="1141"/>
    </location>
</feature>
<feature type="transmembrane region" description="Helical" evidence="2">
    <location>
        <begin position="1025"/>
        <end position="1048"/>
    </location>
</feature>
<accession>A0AA40AIL6</accession>
<dbReference type="Proteomes" id="UP001172159">
    <property type="component" value="Unassembled WGS sequence"/>
</dbReference>
<dbReference type="EMBL" id="JAUKTV010000014">
    <property type="protein sequence ID" value="KAK0716500.1"/>
    <property type="molecule type" value="Genomic_DNA"/>
</dbReference>
<sequence length="1279" mass="142700">MGDASFSDTDSTWGSFNEDESGDCLYREVLELAIEDYYDDSLPRAPGMDHDDSESHIGSEDHEEVPDTADPLRNSGISEEQIASEVLGKFQAMDKAGLNAIQMAEKITSKILQLSDVVFSNVLPASVERVIRRRIDNHGLDKAIPKQMTRDIGDLPFVQAIALLHVCISPASMDIPGTYFICVRAVNTLVHVLRSKVVPGDVAEIIERTWDISVLLLGATRTRAQLVGDNHLALEDLCFLHADHYREEVKKAMATTLNDGNVCRRTLAHLTREELPPFVRPNELLQELEGLDTVRDQFHIQCREDHCVPDVDGNQKPHYHAPGCSGDCPTIAPPSTSLAQFNSILVKQRRMPAVRAFAYQDKKRWWVPVTRKTMAVSHLWRDGISGTRDGGMHKCLHHLFSQTAQEQGLDSYWIDCATIPENPRQRRLMIQQINSTFSTASFTLCMDERIAKLDFPSGASTGGCETHERELLAIITSFWHRRAWTLLEGHKSAEIRFYRESGDHIDLRQSLQRILIDEVDETALWVQACLAELEAYMTDGLAAEAAGLLLVTRKASRPGDAELIWRLLTQPYTTRVASKALNPTPFHHSDTVDLAFLCSNAERSTEPGLCWMPAEASTTAWARKACGGQRAEIVRTTTTHLRCRWYVSFGKAPDIADIDFDAGISHRRSTEHLRWKLESRAVEFLFAFPVFTSDQGRPEECDRVIVLTRPVRTGFTSDRETGEPLWHWETMVKLKTKRRFTNENIQMLNLGFDEQAASLVTPDCDVDASLDSEISTVPQPKLRLCGATATHNTAVSGSSVIAWALVVALFFVCFVAASTTGDAASDTTWASLPATIPAFVCEWAALVPLTVYLASGRGDFELAGEISLRGQLPVTVIPKLWALGGVAKVLRQWEAFFDSANASGETLKIFDIQHGNSFQCYNNAAVSLVADNAMRRGLIGSGDITPEHLERWIHEHRASLEAGFEVSALDDLAESGGFKALVENRRTYGRRQVLNIINVVPVEEDRARMRVESWDRGKASLYAELITSVALAGFLCSLGCIGSAVLLFTGSISRFLVRQIVVPRPLRYLENRESYMGCMLAAVHDNAAIWTLYLGDRGVIDSLLNKPLVGHLESTPTTRFACWWLQLAELLQIIAMTFVAGEKGLDALVLLGLVLAIAGFSNLYGYNMHARNWLRREGYETLAFRCEFPGRTELVAAVQLLSTERRVSWMDSIISPCDRREVLLQRLGQIDCKLEEGRRLFKSLKGHDKTWVAANWLQAKAGASLIEERLRMYAKTKSG</sequence>
<dbReference type="PANTHER" id="PTHR39596:SF4">
    <property type="entry name" value="HET DOMAIN PROTEIN (AFU_ORTHOLOGUE AFUA_3G03140)-RELATED"/>
    <property type="match status" value="1"/>
</dbReference>
<comment type="caution">
    <text evidence="3">The sequence shown here is derived from an EMBL/GenBank/DDBJ whole genome shotgun (WGS) entry which is preliminary data.</text>
</comment>
<feature type="transmembrane region" description="Helical" evidence="2">
    <location>
        <begin position="1147"/>
        <end position="1166"/>
    </location>
</feature>
<keyword evidence="2" id="KW-1133">Transmembrane helix</keyword>
<keyword evidence="2" id="KW-0812">Transmembrane</keyword>
<protein>
    <submittedName>
        <fullName evidence="3">Uncharacterized protein</fullName>
    </submittedName>
</protein>
<dbReference type="AlphaFoldDB" id="A0AA40AIL6"/>